<evidence type="ECO:0008006" key="4">
    <source>
        <dbReference type="Google" id="ProtNLM"/>
    </source>
</evidence>
<dbReference type="Gene3D" id="2.130.10.10">
    <property type="entry name" value="YVTN repeat-like/Quinoprotein amine dehydrogenase"/>
    <property type="match status" value="1"/>
</dbReference>
<keyword evidence="1" id="KW-0732">Signal</keyword>
<proteinExistence type="predicted"/>
<feature type="signal peptide" evidence="1">
    <location>
        <begin position="1"/>
        <end position="33"/>
    </location>
</feature>
<sequence>MKKLTNYLRPGRSLNLLLVILTAATLLVSSCSDDDPDIDINAPIISADEGLSMRGGQTEEFTFSVIAPGTVSEVKVAASAGTASILNEEELVGSTNRSARISYETNKDISGTQTVTLTITDQQGKSSSQPAEIEVFAPITFGLALVSGAGTVTTTFLQGLIDLDITSVDNSSSTELAQFAAIYSDGSSLFTAGFGAPATMGKYVFNSAGEAALDQEIIVPGSNSFSSVEIIDENKAYATVGGGLSRAVEFSPSEMRITGEIDLSDAGDGLFYSDMIVRGNTLFIALNDFGGSGEAKVAVVDLATNTLEKVISDARTATLFGTLTTSIMVQDENGDIYIQGSGLFSGKPSGILRILSGETEFDGDYFFDLTAATGGSCFGLYHFGNGATFTAVSEDDDNWFGFDGDNPAFRYRKIDLSARTDVGDLDASLPNMFAASRTMFFTQTSTDEVLFPTAGKDEDALYSYTISTGAVSKKITSTSGYVSGLVGVN</sequence>
<dbReference type="InterPro" id="IPR015943">
    <property type="entry name" value="WD40/YVTN_repeat-like_dom_sf"/>
</dbReference>
<dbReference type="EMBL" id="JAUJEB010000001">
    <property type="protein sequence ID" value="MDN5210418.1"/>
    <property type="molecule type" value="Genomic_DNA"/>
</dbReference>
<evidence type="ECO:0000313" key="3">
    <source>
        <dbReference type="Proteomes" id="UP001172083"/>
    </source>
</evidence>
<gene>
    <name evidence="2" type="ORF">QQ020_00115</name>
</gene>
<dbReference type="PROSITE" id="PS51257">
    <property type="entry name" value="PROKAR_LIPOPROTEIN"/>
    <property type="match status" value="1"/>
</dbReference>
<dbReference type="Proteomes" id="UP001172083">
    <property type="component" value="Unassembled WGS sequence"/>
</dbReference>
<name>A0ABT8KY82_9BACT</name>
<organism evidence="2 3">
    <name type="scientific">Agaribacillus aureus</name>
    <dbReference type="NCBI Taxonomy" id="3051825"/>
    <lineage>
        <taxon>Bacteria</taxon>
        <taxon>Pseudomonadati</taxon>
        <taxon>Bacteroidota</taxon>
        <taxon>Cytophagia</taxon>
        <taxon>Cytophagales</taxon>
        <taxon>Splendidivirgaceae</taxon>
        <taxon>Agaribacillus</taxon>
    </lineage>
</organism>
<protein>
    <recommendedName>
        <fullName evidence="4">Cadherin domain-containing protein</fullName>
    </recommendedName>
</protein>
<accession>A0ABT8KY82</accession>
<feature type="chain" id="PRO_5045644750" description="Cadherin domain-containing protein" evidence="1">
    <location>
        <begin position="34"/>
        <end position="489"/>
    </location>
</feature>
<keyword evidence="3" id="KW-1185">Reference proteome</keyword>
<dbReference type="RefSeq" id="WP_346755762.1">
    <property type="nucleotide sequence ID" value="NZ_JAUJEB010000001.1"/>
</dbReference>
<evidence type="ECO:0000313" key="2">
    <source>
        <dbReference type="EMBL" id="MDN5210418.1"/>
    </source>
</evidence>
<evidence type="ECO:0000256" key="1">
    <source>
        <dbReference type="SAM" id="SignalP"/>
    </source>
</evidence>
<comment type="caution">
    <text evidence="2">The sequence shown here is derived from an EMBL/GenBank/DDBJ whole genome shotgun (WGS) entry which is preliminary data.</text>
</comment>
<reference evidence="2" key="1">
    <citation type="submission" date="2023-06" db="EMBL/GenBank/DDBJ databases">
        <title>Genomic of Agaribacillus aureum.</title>
        <authorList>
            <person name="Wang G."/>
        </authorList>
    </citation>
    <scope>NUCLEOTIDE SEQUENCE</scope>
    <source>
        <strain evidence="2">BMA12</strain>
    </source>
</reference>